<feature type="compositionally biased region" description="Basic and acidic residues" evidence="7">
    <location>
        <begin position="208"/>
        <end position="225"/>
    </location>
</feature>
<evidence type="ECO:0000256" key="6">
    <source>
        <dbReference type="ARBA" id="ARBA00023306"/>
    </source>
</evidence>
<dbReference type="SUPFAM" id="SSF49879">
    <property type="entry name" value="SMAD/FHA domain"/>
    <property type="match status" value="1"/>
</dbReference>
<feature type="compositionally biased region" description="Polar residues" evidence="7">
    <location>
        <begin position="161"/>
        <end position="176"/>
    </location>
</feature>
<dbReference type="GO" id="GO:0005694">
    <property type="term" value="C:chromosome"/>
    <property type="evidence" value="ECO:0007669"/>
    <property type="project" value="TreeGrafter"/>
</dbReference>
<reference evidence="9" key="1">
    <citation type="submission" date="2018-07" db="EMBL/GenBank/DDBJ databases">
        <title>Comparative genomics of catfishes provides insights into carnivory and benthic adaptation.</title>
        <authorList>
            <person name="Zhang Y."/>
            <person name="Wang D."/>
            <person name="Peng Z."/>
            <person name="Zheng S."/>
            <person name="Shao F."/>
            <person name="Tao W."/>
        </authorList>
    </citation>
    <scope>NUCLEOTIDE SEQUENCE</scope>
    <source>
        <strain evidence="9">Chongqing</strain>
    </source>
</reference>
<feature type="compositionally biased region" description="Basic and acidic residues" evidence="7">
    <location>
        <begin position="1754"/>
        <end position="1766"/>
    </location>
</feature>
<evidence type="ECO:0000259" key="8">
    <source>
        <dbReference type="PROSITE" id="PS50006"/>
    </source>
</evidence>
<dbReference type="InterPro" id="IPR000253">
    <property type="entry name" value="FHA_dom"/>
</dbReference>
<evidence type="ECO:0000256" key="4">
    <source>
        <dbReference type="ARBA" id="ARBA00022843"/>
    </source>
</evidence>
<feature type="compositionally biased region" description="Polar residues" evidence="7">
    <location>
        <begin position="1165"/>
        <end position="1178"/>
    </location>
</feature>
<feature type="domain" description="FHA" evidence="8">
    <location>
        <begin position="26"/>
        <end position="76"/>
    </location>
</feature>
<feature type="compositionally biased region" description="Polar residues" evidence="7">
    <location>
        <begin position="1656"/>
        <end position="1668"/>
    </location>
</feature>
<dbReference type="InterPro" id="IPR029334">
    <property type="entry name" value="PP1-bd"/>
</dbReference>
<feature type="compositionally biased region" description="Basic residues" evidence="7">
    <location>
        <begin position="713"/>
        <end position="733"/>
    </location>
</feature>
<evidence type="ECO:0000313" key="9">
    <source>
        <dbReference type="EMBL" id="KAI5619695.1"/>
    </source>
</evidence>
<feature type="compositionally biased region" description="Polar residues" evidence="7">
    <location>
        <begin position="299"/>
        <end position="314"/>
    </location>
</feature>
<feature type="compositionally biased region" description="Polar residues" evidence="7">
    <location>
        <begin position="326"/>
        <end position="335"/>
    </location>
</feature>
<feature type="compositionally biased region" description="Basic and acidic residues" evidence="7">
    <location>
        <begin position="1457"/>
        <end position="1469"/>
    </location>
</feature>
<feature type="region of interest" description="Disordered" evidence="7">
    <location>
        <begin position="879"/>
        <end position="907"/>
    </location>
</feature>
<keyword evidence="2" id="KW-1017">Isopeptide bond</keyword>
<dbReference type="GO" id="GO:0005634">
    <property type="term" value="C:nucleus"/>
    <property type="evidence" value="ECO:0007669"/>
    <property type="project" value="UniProtKB-SubCell"/>
</dbReference>
<feature type="region of interest" description="Disordered" evidence="7">
    <location>
        <begin position="1082"/>
        <end position="1178"/>
    </location>
</feature>
<dbReference type="InterPro" id="IPR012568">
    <property type="entry name" value="KI67R"/>
</dbReference>
<dbReference type="PROSITE" id="PS50006">
    <property type="entry name" value="FHA_DOMAIN"/>
    <property type="match status" value="1"/>
</dbReference>
<dbReference type="SMART" id="SM01295">
    <property type="entry name" value="K167R"/>
    <property type="match status" value="2"/>
</dbReference>
<evidence type="ECO:0000313" key="10">
    <source>
        <dbReference type="Proteomes" id="UP001205998"/>
    </source>
</evidence>
<feature type="compositionally biased region" description="Basic and acidic residues" evidence="7">
    <location>
        <begin position="117"/>
        <end position="127"/>
    </location>
</feature>
<feature type="region of interest" description="Disordered" evidence="7">
    <location>
        <begin position="1039"/>
        <end position="1060"/>
    </location>
</feature>
<feature type="region of interest" description="Disordered" evidence="7">
    <location>
        <begin position="934"/>
        <end position="954"/>
    </location>
</feature>
<feature type="region of interest" description="Disordered" evidence="7">
    <location>
        <begin position="100"/>
        <end position="176"/>
    </location>
</feature>
<dbReference type="PANTHER" id="PTHR21603:SF17">
    <property type="entry name" value="PROLIFERATION MARKER PROTEIN KI-67"/>
    <property type="match status" value="1"/>
</dbReference>
<organism evidence="9 10">
    <name type="scientific">Silurus asotus</name>
    <name type="common">Amur catfish</name>
    <name type="synonym">Parasilurus asotus</name>
    <dbReference type="NCBI Taxonomy" id="30991"/>
    <lineage>
        <taxon>Eukaryota</taxon>
        <taxon>Metazoa</taxon>
        <taxon>Chordata</taxon>
        <taxon>Craniata</taxon>
        <taxon>Vertebrata</taxon>
        <taxon>Euteleostomi</taxon>
        <taxon>Actinopterygii</taxon>
        <taxon>Neopterygii</taxon>
        <taxon>Teleostei</taxon>
        <taxon>Ostariophysi</taxon>
        <taxon>Siluriformes</taxon>
        <taxon>Siluridae</taxon>
        <taxon>Silurus</taxon>
    </lineage>
</organism>
<evidence type="ECO:0000256" key="3">
    <source>
        <dbReference type="ARBA" id="ARBA00022553"/>
    </source>
</evidence>
<dbReference type="EMBL" id="MU551664">
    <property type="protein sequence ID" value="KAI5619695.1"/>
    <property type="molecule type" value="Genomic_DNA"/>
</dbReference>
<feature type="region of interest" description="Disordered" evidence="7">
    <location>
        <begin position="446"/>
        <end position="684"/>
    </location>
</feature>
<feature type="region of interest" description="Disordered" evidence="7">
    <location>
        <begin position="1295"/>
        <end position="1423"/>
    </location>
</feature>
<proteinExistence type="predicted"/>
<comment type="subcellular location">
    <subcellularLocation>
        <location evidence="1">Nucleus</location>
    </subcellularLocation>
</comment>
<evidence type="ECO:0000256" key="5">
    <source>
        <dbReference type="ARBA" id="ARBA00023242"/>
    </source>
</evidence>
<feature type="compositionally biased region" description="Basic residues" evidence="7">
    <location>
        <begin position="1847"/>
        <end position="1857"/>
    </location>
</feature>
<dbReference type="Proteomes" id="UP001205998">
    <property type="component" value="Unassembled WGS sequence"/>
</dbReference>
<keyword evidence="3" id="KW-0597">Phosphoprotein</keyword>
<accession>A0AAD5AP12</accession>
<feature type="compositionally biased region" description="Low complexity" evidence="7">
    <location>
        <begin position="1476"/>
        <end position="1494"/>
    </location>
</feature>
<dbReference type="PANTHER" id="PTHR21603">
    <property type="entry name" value="ANTIGEN KI-67-LIKE PROTEIN"/>
    <property type="match status" value="1"/>
</dbReference>
<feature type="compositionally biased region" description="Polar residues" evidence="7">
    <location>
        <begin position="1295"/>
        <end position="1304"/>
    </location>
</feature>
<feature type="compositionally biased region" description="Low complexity" evidence="7">
    <location>
        <begin position="458"/>
        <end position="567"/>
    </location>
</feature>
<feature type="region of interest" description="Disordered" evidence="7">
    <location>
        <begin position="703"/>
        <end position="742"/>
    </location>
</feature>
<feature type="region of interest" description="Disordered" evidence="7">
    <location>
        <begin position="1537"/>
        <end position="1568"/>
    </location>
</feature>
<name>A0AAD5AP12_SILAS</name>
<gene>
    <name evidence="9" type="ORF">C0J50_20794</name>
</gene>
<feature type="compositionally biased region" description="Basic and acidic residues" evidence="7">
    <location>
        <begin position="934"/>
        <end position="946"/>
    </location>
</feature>
<dbReference type="InterPro" id="IPR008984">
    <property type="entry name" value="SMAD_FHA_dom_sf"/>
</dbReference>
<keyword evidence="4" id="KW-0832">Ubl conjugation</keyword>
<protein>
    <submittedName>
        <fullName evidence="9">Proliferation marker protein Ki-67 isoform X2</fullName>
    </submittedName>
</protein>
<dbReference type="Pfam" id="PF00498">
    <property type="entry name" value="FHA"/>
    <property type="match status" value="1"/>
</dbReference>
<feature type="compositionally biased region" description="Basic residues" evidence="7">
    <location>
        <begin position="650"/>
        <end position="664"/>
    </location>
</feature>
<feature type="compositionally biased region" description="Basic and acidic residues" evidence="7">
    <location>
        <begin position="1150"/>
        <end position="1163"/>
    </location>
</feature>
<keyword evidence="5" id="KW-0539">Nucleus</keyword>
<keyword evidence="10" id="KW-1185">Reference proteome</keyword>
<feature type="region of interest" description="Disordered" evidence="7">
    <location>
        <begin position="1440"/>
        <end position="1516"/>
    </location>
</feature>
<feature type="compositionally biased region" description="Basic and acidic residues" evidence="7">
    <location>
        <begin position="1875"/>
        <end position="1896"/>
    </location>
</feature>
<evidence type="ECO:0000256" key="1">
    <source>
        <dbReference type="ARBA" id="ARBA00004123"/>
    </source>
</evidence>
<dbReference type="CDD" id="cd22673">
    <property type="entry name" value="FHA_Ki67"/>
    <property type="match status" value="1"/>
</dbReference>
<feature type="compositionally biased region" description="Low complexity" evidence="7">
    <location>
        <begin position="574"/>
        <end position="602"/>
    </location>
</feature>
<feature type="compositionally biased region" description="Basic and acidic residues" evidence="7">
    <location>
        <begin position="1108"/>
        <end position="1117"/>
    </location>
</feature>
<feature type="compositionally biased region" description="Polar residues" evidence="7">
    <location>
        <begin position="247"/>
        <end position="258"/>
    </location>
</feature>
<comment type="caution">
    <text evidence="9">The sequence shown here is derived from an EMBL/GenBank/DDBJ whole genome shotgun (WGS) entry which is preliminary data.</text>
</comment>
<evidence type="ECO:0000256" key="7">
    <source>
        <dbReference type="SAM" id="MobiDB-lite"/>
    </source>
</evidence>
<feature type="region of interest" description="Disordered" evidence="7">
    <location>
        <begin position="1610"/>
        <end position="2067"/>
    </location>
</feature>
<feature type="region of interest" description="Disordered" evidence="7">
    <location>
        <begin position="195"/>
        <end position="423"/>
    </location>
</feature>
<dbReference type="GO" id="GO:0007088">
    <property type="term" value="P:regulation of mitotic nuclear division"/>
    <property type="evidence" value="ECO:0007669"/>
    <property type="project" value="TreeGrafter"/>
</dbReference>
<feature type="compositionally biased region" description="Basic residues" evidence="7">
    <location>
        <begin position="1311"/>
        <end position="1320"/>
    </location>
</feature>
<sequence>MPLLGKIVVIKRNGTDGTEFPLTASCLFGRKLDCDIRIQLPQVSKEHCRIEFNENKELILTNLSSVNPTLINGTILQQSERLKHGDLITIIDRSFRFEYPPAPTPKKKRLSTPGKGEAVKVLKDQQVKRTPGTTEKKKSENATDTCLKDGSNLPAPLDQSVGGQENKASTDSTLSPFSDLYNMVKQDLVTKPAWKSTSFSDTPLSRPPAEKQEVEKVSHENEKPVTPKSTQKKRRSSAAKLVDDAQTENLSAQVNTATPEGVGTRGSQKNTPQKFTPGQVAQQIVFESPKTKSPRTRRSSASQTPENQTTSPNLSEPADAEEASAKQVTRTSPRTNAGKRLQAQDVLQEVVATPTSDNKAGDGKASSKKHKCDDLHLPAAKRKRVSFGGQLSPELFDKRLPPNSPLRRGATPGRRSLGFTQKSQFLLRRASTIGLMGYQLDEDIAESPVRNASPKPLASPVKTPKTPKTPSPAKTPKSPKTPSPAKTPKTPSPAKTPKTPKTPSPAKTPKTPSPAKTPKTPSPAKTPKTPKSPSTAKIPKTATTPKTPKSPSSAKTPSSVKKSSSPKAKTRQLSSTPPSSSNQSTPKSSKRSSLSVKSPSMSEASLLKTPTMHGRFSVSRISTPSPIPVQEKEESVLVDQPRECVTPRATARRNSMKASARKTPKSVMKSARDVVRSRRSGASRANLKVVSSWADIVKFGQAKPQTEGGTKKTASKKAAVKQTKVAKPKTPAHRLKDLTSTGHADSPASIVVGKAYLRPTQRVGAAPKVVCNVALFKKDMKMDEDFTGVSDIFKTPANRRKSAFTRTNQCPASPPGVAEMTETSIMNTPEESGEMVVSPMSLASTAKPGRYNSEAVTRLLQGNQDGSLIEEMDISAAHYSSPSMPSEDQTKNKKVVPTRTPRQKPAPTECLTGVKRLMRTPKQKPEPIEDLRGKLLKTPKEPKLPQEESLEGVQELFKTPKRTETSLEVKNSPVVCAVRLQRLDKTEKNKQEEDLTGVKRLMKTPKQKKQVIEEDLTGIQQMMKTPKLRRQPLEEDLTGVKQMMKTPKQKKRAVDEDLTGIKQMLKTPKLKKQPVEEDLTGIEQLMKTPKLSKQLVGEDPTGVQQKIETPKQKKQPVEEDLTGVKQQVKTPKQKKQPVEEDLTGIQQKIETPKQKKQPVKEDLTGAQQQMKTPKQKNQLVEDLVGVKRLLQTPKEKGEPVENDFGIDHLMKSPKQKNDELLGSTVVCGVFSVEDTSEEKENICPAEDVKKNAQAAVVLQIEAEEAKNSYQEMDLVTSHEAMVVCTSEIMSMAVESTPSAGFQQEEQCHRSPPAKKTRRGAQVRTTQKSQKSQEHLVDSDSLSATVSGTEEEPSVDSATSVPSVRARRGKSFVELLKDAPVQSPARKSSRGRIAKERVEVQKSSQSSSEDEQAALKPRRGRNAGQNVQVLLVADLKASAEAVLTVSSPAPRARRGIKNKHESEKPHEPETLPKTSVEEVAVASESSELQQSAEIEAPAKSNTRARRGRTTRKEPSPVAEVEEIFEIQIQDVVVETEAVVPESSAAESQKSTTKSRRGRPAKKEMLKAPLIEESLEPSTVVVESDDKSSCIVAVDVVEPQVPASAEVQLGELSNLKTRRGRMTKKETPVEETSNPAPDSEVMPEEPVVKPRRGRKVALNNQAVFDKSNVQPHAVESEAKPEAPAVRSGRGARNKRDAANGPAPESIATVAVIEEPAEEPVVKTVRGGKRTKQPKAQVLNEPQDEEQNKTGVDSEENAQHSEAPEEKPVRGKRTAAVKAEAEAPVKRGRHAASAKAPPPVVKPSRGRNAAAKSQPELAEKDVVEPVNNETKVAESISKETDSDGPSSKAVPKRGRGKPIKKAVLPTKDTSVDEDKEEPELQKSKTKEKPESKDDAEAKQQSHPAVRGRKARGAKKLEEPEPEAPVAEENVQPVRRGRAAPSVVSQNVEGPKRGQKRKVVEDVTEETQDTESLPKRKRGRGAGAEGPTNEAAPAKGGRTATKEAEETPEVEAKAVAPKKEDKPVRGRRKTAPEDVPAQDPVSETSARRGTRGQKKAETDVPPAPVRRTRRK</sequence>
<evidence type="ECO:0000256" key="2">
    <source>
        <dbReference type="ARBA" id="ARBA00022499"/>
    </source>
</evidence>
<dbReference type="SMART" id="SM00240">
    <property type="entry name" value="FHA"/>
    <property type="match status" value="1"/>
</dbReference>
<dbReference type="GO" id="GO:0051983">
    <property type="term" value="P:regulation of chromosome segregation"/>
    <property type="evidence" value="ECO:0007669"/>
    <property type="project" value="TreeGrafter"/>
</dbReference>
<dbReference type="Gene3D" id="2.60.200.20">
    <property type="match status" value="1"/>
</dbReference>
<feature type="compositionally biased region" description="Polar residues" evidence="7">
    <location>
        <begin position="265"/>
        <end position="282"/>
    </location>
</feature>
<keyword evidence="6" id="KW-0131">Cell cycle</keyword>
<dbReference type="Pfam" id="PF15276">
    <property type="entry name" value="PP1_bind"/>
    <property type="match status" value="1"/>
</dbReference>